<dbReference type="PANTHER" id="PTHR43124:SF10">
    <property type="entry name" value="PURINE EFFLUX PUMP PBUE"/>
    <property type="match status" value="1"/>
</dbReference>
<feature type="transmembrane region" description="Helical" evidence="6">
    <location>
        <begin position="327"/>
        <end position="346"/>
    </location>
</feature>
<dbReference type="InterPro" id="IPR011701">
    <property type="entry name" value="MFS"/>
</dbReference>
<reference evidence="9" key="1">
    <citation type="submission" date="2006-01" db="EMBL/GenBank/DDBJ databases">
        <title>Genome of the cyst-dividing bacterium Ramlibacter tataouinensis.</title>
        <authorList>
            <person name="Barakat M."/>
            <person name="Ortet P."/>
            <person name="De Luca G."/>
            <person name="Jourlin-Castelli C."/>
            <person name="Ansaldi M."/>
            <person name="Py B."/>
            <person name="Fichant G."/>
            <person name="Coutinho P."/>
            <person name="Voulhoux R."/>
            <person name="Bastien O."/>
            <person name="Roy S."/>
            <person name="Marechal E."/>
            <person name="Henrissat B."/>
            <person name="Quentin Y."/>
            <person name="Noirot P."/>
            <person name="Filloux A."/>
            <person name="Mejean V."/>
            <person name="DuBow M."/>
            <person name="Barras F."/>
            <person name="Heulin T."/>
        </authorList>
    </citation>
    <scope>NUCLEOTIDE SEQUENCE [LARGE SCALE GENOMIC DNA]</scope>
    <source>
        <strain evidence="9">ATCC BAA-407 / DSM 14655 / LMG 21543 / TTB310</strain>
    </source>
</reference>
<evidence type="ECO:0000256" key="5">
    <source>
        <dbReference type="ARBA" id="ARBA00023136"/>
    </source>
</evidence>
<dbReference type="EMBL" id="CP000245">
    <property type="protein sequence ID" value="AEG92263.1"/>
    <property type="molecule type" value="Genomic_DNA"/>
</dbReference>
<feature type="transmembrane region" description="Helical" evidence="6">
    <location>
        <begin position="234"/>
        <end position="254"/>
    </location>
</feature>
<dbReference type="InterPro" id="IPR036259">
    <property type="entry name" value="MFS_trans_sf"/>
</dbReference>
<dbReference type="PATRIC" id="fig|365046.3.peg.1204"/>
<feature type="transmembrane region" description="Helical" evidence="6">
    <location>
        <begin position="5"/>
        <end position="26"/>
    </location>
</feature>
<comment type="subcellular location">
    <subcellularLocation>
        <location evidence="1">Cell membrane</location>
        <topology evidence="1">Multi-pass membrane protein</topology>
    </subcellularLocation>
</comment>
<dbReference type="HOGENOM" id="CLU_001265_61_5_4"/>
<dbReference type="SUPFAM" id="SSF103473">
    <property type="entry name" value="MFS general substrate transporter"/>
    <property type="match status" value="1"/>
</dbReference>
<dbReference type="RefSeq" id="WP_013900496.1">
    <property type="nucleotide sequence ID" value="NC_015677.1"/>
</dbReference>
<keyword evidence="9" id="KW-1185">Reference proteome</keyword>
<feature type="transmembrane region" description="Helical" evidence="6">
    <location>
        <begin position="95"/>
        <end position="118"/>
    </location>
</feature>
<feature type="transmembrane region" description="Helical" evidence="6">
    <location>
        <begin position="289"/>
        <end position="306"/>
    </location>
</feature>
<dbReference type="InterPro" id="IPR020846">
    <property type="entry name" value="MFS_dom"/>
</dbReference>
<gene>
    <name evidence="8" type="ordered locus">Rta_11770</name>
</gene>
<reference evidence="8 9" key="2">
    <citation type="journal article" date="2011" name="PLoS ONE">
        <title>The Cyst-Dividing Bacterium Ramlibacter tataouinensis TTB310 Genome Reveals a Well-Stocked Toolbox for Adaptation to a Desert Environment.</title>
        <authorList>
            <person name="De Luca G."/>
            <person name="Barakat M."/>
            <person name="Ortet P."/>
            <person name="Fochesato S."/>
            <person name="Jourlin-Castelli C."/>
            <person name="Ansaldi M."/>
            <person name="Py B."/>
            <person name="Fichant G."/>
            <person name="Coutinho P.M."/>
            <person name="Voulhoux R."/>
            <person name="Bastien O."/>
            <person name="Marechal E."/>
            <person name="Henrissat B."/>
            <person name="Quentin Y."/>
            <person name="Noirot P."/>
            <person name="Filloux A."/>
            <person name="Mejean V."/>
            <person name="Dubow M.S."/>
            <person name="Barras F."/>
            <person name="Barbe V."/>
            <person name="Weissenbach J."/>
            <person name="Mihalcescu I."/>
            <person name="Vermeglio A."/>
            <person name="Achouak W."/>
            <person name="Heulin T."/>
        </authorList>
    </citation>
    <scope>NUCLEOTIDE SEQUENCE [LARGE SCALE GENOMIC DNA]</scope>
    <source>
        <strain evidence="9">ATCC BAA-407 / DSM 14655 / LMG 21543 / TTB310</strain>
    </source>
</reference>
<proteinExistence type="predicted"/>
<name>F5Y1L2_RAMTT</name>
<feature type="transmembrane region" description="Helical" evidence="6">
    <location>
        <begin position="130"/>
        <end position="151"/>
    </location>
</feature>
<evidence type="ECO:0000313" key="9">
    <source>
        <dbReference type="Proteomes" id="UP000008385"/>
    </source>
</evidence>
<feature type="transmembrane region" description="Helical" evidence="6">
    <location>
        <begin position="352"/>
        <end position="372"/>
    </location>
</feature>
<feature type="transmembrane region" description="Helical" evidence="6">
    <location>
        <begin position="46"/>
        <end position="63"/>
    </location>
</feature>
<dbReference type="CDD" id="cd17324">
    <property type="entry name" value="MFS_NepI_like"/>
    <property type="match status" value="1"/>
</dbReference>
<evidence type="ECO:0000256" key="3">
    <source>
        <dbReference type="ARBA" id="ARBA00022692"/>
    </source>
</evidence>
<evidence type="ECO:0000259" key="7">
    <source>
        <dbReference type="PROSITE" id="PS50850"/>
    </source>
</evidence>
<keyword evidence="2" id="KW-1003">Cell membrane</keyword>
<dbReference type="KEGG" id="rta:Rta_11770"/>
<dbReference type="GO" id="GO:0022857">
    <property type="term" value="F:transmembrane transporter activity"/>
    <property type="evidence" value="ECO:0007669"/>
    <property type="project" value="InterPro"/>
</dbReference>
<dbReference type="PROSITE" id="PS50850">
    <property type="entry name" value="MFS"/>
    <property type="match status" value="1"/>
</dbReference>
<keyword evidence="3 6" id="KW-0812">Transmembrane</keyword>
<organism evidence="8 9">
    <name type="scientific">Ramlibacter tataouinensis (strain ATCC BAA-407 / DSM 14655 / LMG 21543 / TTB310)</name>
    <dbReference type="NCBI Taxonomy" id="365046"/>
    <lineage>
        <taxon>Bacteria</taxon>
        <taxon>Pseudomonadati</taxon>
        <taxon>Pseudomonadota</taxon>
        <taxon>Betaproteobacteria</taxon>
        <taxon>Burkholderiales</taxon>
        <taxon>Comamonadaceae</taxon>
        <taxon>Ramlibacter</taxon>
    </lineage>
</organism>
<dbReference type="STRING" id="365046.Rta_11770"/>
<sequence length="386" mass="39822">MPAVLYLFALTNLVIGTGAFVLSGILQPLAASLGVRVAAAGQVMTAYALASALLAPLILLATGRWPRKRAVLLALALFAAGCAACASAGSLTTLLLGRVLMGAGSVFTALAAGVAVAVVPPERRGRALSLTFLGMSLSYAFGVPLGTWLGLAHSWQVPVWGVAGACVAVGALLMLLLPARIGAPGASFRGLGQAARDPAILRVWLRTLLYFIAIFSVFAYAGPVLLALNPLTPAQLSLTLVLFGLSGVAGTLSGGWAGDRFGPIRTLRVQLLVLAAMMVLVPLTRGHPVATVVVFVVWGVAGFGMMSPQQVLLAQRWPEQAPLLMSLNGSMLYVGTALGAALSGAFVDVLGFHRLAWVGLPFALLALVTLWFDAAQPARRPASAEA</sequence>
<feature type="transmembrane region" description="Helical" evidence="6">
    <location>
        <begin position="266"/>
        <end position="283"/>
    </location>
</feature>
<dbReference type="Proteomes" id="UP000008385">
    <property type="component" value="Chromosome"/>
</dbReference>
<dbReference type="GO" id="GO:0005886">
    <property type="term" value="C:plasma membrane"/>
    <property type="evidence" value="ECO:0007669"/>
    <property type="project" value="UniProtKB-SubCell"/>
</dbReference>
<keyword evidence="5 6" id="KW-0472">Membrane</keyword>
<dbReference type="PANTHER" id="PTHR43124">
    <property type="entry name" value="PURINE EFFLUX PUMP PBUE"/>
    <property type="match status" value="1"/>
</dbReference>
<accession>F5Y1L2</accession>
<evidence type="ECO:0000256" key="4">
    <source>
        <dbReference type="ARBA" id="ARBA00022989"/>
    </source>
</evidence>
<evidence type="ECO:0000313" key="8">
    <source>
        <dbReference type="EMBL" id="AEG92263.1"/>
    </source>
</evidence>
<feature type="transmembrane region" description="Helical" evidence="6">
    <location>
        <begin position="157"/>
        <end position="179"/>
    </location>
</feature>
<keyword evidence="4 6" id="KW-1133">Transmembrane helix</keyword>
<evidence type="ECO:0000256" key="6">
    <source>
        <dbReference type="SAM" id="Phobius"/>
    </source>
</evidence>
<dbReference type="InterPro" id="IPR050189">
    <property type="entry name" value="MFS_Efflux_Transporters"/>
</dbReference>
<dbReference type="Gene3D" id="1.20.1250.20">
    <property type="entry name" value="MFS general substrate transporter like domains"/>
    <property type="match status" value="1"/>
</dbReference>
<evidence type="ECO:0000256" key="1">
    <source>
        <dbReference type="ARBA" id="ARBA00004651"/>
    </source>
</evidence>
<dbReference type="eggNOG" id="COG2814">
    <property type="taxonomic scope" value="Bacteria"/>
</dbReference>
<feature type="transmembrane region" description="Helical" evidence="6">
    <location>
        <begin position="70"/>
        <end position="89"/>
    </location>
</feature>
<evidence type="ECO:0000256" key="2">
    <source>
        <dbReference type="ARBA" id="ARBA00022475"/>
    </source>
</evidence>
<feature type="domain" description="Major facilitator superfamily (MFS) profile" evidence="7">
    <location>
        <begin position="4"/>
        <end position="378"/>
    </location>
</feature>
<dbReference type="AlphaFoldDB" id="F5Y1L2"/>
<dbReference type="Pfam" id="PF07690">
    <property type="entry name" value="MFS_1"/>
    <property type="match status" value="1"/>
</dbReference>
<protein>
    <submittedName>
        <fullName evidence="8">Candidate membrane protein, related to efflux protein</fullName>
    </submittedName>
</protein>
<feature type="transmembrane region" description="Helical" evidence="6">
    <location>
        <begin position="208"/>
        <end position="228"/>
    </location>
</feature>
<dbReference type="OrthoDB" id="7029536at2"/>